<dbReference type="InParanoid" id="A0A251SSX9"/>
<gene>
    <name evidence="1" type="ORF">HannXRQ_Chr13g0406201</name>
</gene>
<proteinExistence type="predicted"/>
<keyword evidence="2" id="KW-1185">Reference proteome</keyword>
<accession>A0A251SSX9</accession>
<dbReference type="InterPro" id="IPR035897">
    <property type="entry name" value="Toll_tir_struct_dom_sf"/>
</dbReference>
<name>A0A251SSX9_HELAN</name>
<evidence type="ECO:0000313" key="1">
    <source>
        <dbReference type="EMBL" id="OTG01824.1"/>
    </source>
</evidence>
<sequence>MLDYIRSTNNKRVKCSDRAGTPLSYASPTPSLLSLFLFLCKNQTTTTTLFSPPSPPFTTVFTFHHHLQNPFSISINHGLLFKKSKWTRDNVKRWKAALKEVANLKRSVVSGYETTFIPNIVEKIHSQLGLKLRLV</sequence>
<dbReference type="EMBL" id="CM007902">
    <property type="protein sequence ID" value="OTG01824.1"/>
    <property type="molecule type" value="Genomic_DNA"/>
</dbReference>
<dbReference type="Gene3D" id="3.40.50.10140">
    <property type="entry name" value="Toll/interleukin-1 receptor homology (TIR) domain"/>
    <property type="match status" value="1"/>
</dbReference>
<organism evidence="1 2">
    <name type="scientific">Helianthus annuus</name>
    <name type="common">Common sunflower</name>
    <dbReference type="NCBI Taxonomy" id="4232"/>
    <lineage>
        <taxon>Eukaryota</taxon>
        <taxon>Viridiplantae</taxon>
        <taxon>Streptophyta</taxon>
        <taxon>Embryophyta</taxon>
        <taxon>Tracheophyta</taxon>
        <taxon>Spermatophyta</taxon>
        <taxon>Magnoliopsida</taxon>
        <taxon>eudicotyledons</taxon>
        <taxon>Gunneridae</taxon>
        <taxon>Pentapetalae</taxon>
        <taxon>asterids</taxon>
        <taxon>campanulids</taxon>
        <taxon>Asterales</taxon>
        <taxon>Asteraceae</taxon>
        <taxon>Asteroideae</taxon>
        <taxon>Heliantheae alliance</taxon>
        <taxon>Heliantheae</taxon>
        <taxon>Helianthus</taxon>
    </lineage>
</organism>
<reference evidence="2" key="1">
    <citation type="journal article" date="2017" name="Nature">
        <title>The sunflower genome provides insights into oil metabolism, flowering and Asterid evolution.</title>
        <authorList>
            <person name="Badouin H."/>
            <person name="Gouzy J."/>
            <person name="Grassa C.J."/>
            <person name="Murat F."/>
            <person name="Staton S.E."/>
            <person name="Cottret L."/>
            <person name="Lelandais-Briere C."/>
            <person name="Owens G.L."/>
            <person name="Carrere S."/>
            <person name="Mayjonade B."/>
            <person name="Legrand L."/>
            <person name="Gill N."/>
            <person name="Kane N.C."/>
            <person name="Bowers J.E."/>
            <person name="Hubner S."/>
            <person name="Bellec A."/>
            <person name="Berard A."/>
            <person name="Berges H."/>
            <person name="Blanchet N."/>
            <person name="Boniface M.C."/>
            <person name="Brunel D."/>
            <person name="Catrice O."/>
            <person name="Chaidir N."/>
            <person name="Claudel C."/>
            <person name="Donnadieu C."/>
            <person name="Faraut T."/>
            <person name="Fievet G."/>
            <person name="Helmstetter N."/>
            <person name="King M."/>
            <person name="Knapp S.J."/>
            <person name="Lai Z."/>
            <person name="Le Paslier M.C."/>
            <person name="Lippi Y."/>
            <person name="Lorenzon L."/>
            <person name="Mandel J.R."/>
            <person name="Marage G."/>
            <person name="Marchand G."/>
            <person name="Marquand E."/>
            <person name="Bret-Mestries E."/>
            <person name="Morien E."/>
            <person name="Nambeesan S."/>
            <person name="Nguyen T."/>
            <person name="Pegot-Espagnet P."/>
            <person name="Pouilly N."/>
            <person name="Raftis F."/>
            <person name="Sallet E."/>
            <person name="Schiex T."/>
            <person name="Thomas J."/>
            <person name="Vandecasteele C."/>
            <person name="Vares D."/>
            <person name="Vear F."/>
            <person name="Vautrin S."/>
            <person name="Crespi M."/>
            <person name="Mangin B."/>
            <person name="Burke J.M."/>
            <person name="Salse J."/>
            <person name="Munos S."/>
            <person name="Vincourt P."/>
            <person name="Rieseberg L.H."/>
            <person name="Langlade N.B."/>
        </authorList>
    </citation>
    <scope>NUCLEOTIDE SEQUENCE [LARGE SCALE GENOMIC DNA]</scope>
    <source>
        <strain evidence="2">cv. SF193</strain>
    </source>
</reference>
<protein>
    <submittedName>
        <fullName evidence="1">Uncharacterized protein</fullName>
    </submittedName>
</protein>
<evidence type="ECO:0000313" key="2">
    <source>
        <dbReference type="Proteomes" id="UP000215914"/>
    </source>
</evidence>
<dbReference type="Proteomes" id="UP000215914">
    <property type="component" value="Chromosome 13"/>
</dbReference>
<dbReference type="AlphaFoldDB" id="A0A251SSX9"/>